<dbReference type="EMBL" id="JARIHO010000037">
    <property type="protein sequence ID" value="KAJ7330534.1"/>
    <property type="molecule type" value="Genomic_DNA"/>
</dbReference>
<reference evidence="2" key="1">
    <citation type="submission" date="2023-03" db="EMBL/GenBank/DDBJ databases">
        <title>Massive genome expansion in bonnet fungi (Mycena s.s.) driven by repeated elements and novel gene families across ecological guilds.</title>
        <authorList>
            <consortium name="Lawrence Berkeley National Laboratory"/>
            <person name="Harder C.B."/>
            <person name="Miyauchi S."/>
            <person name="Viragh M."/>
            <person name="Kuo A."/>
            <person name="Thoen E."/>
            <person name="Andreopoulos B."/>
            <person name="Lu D."/>
            <person name="Skrede I."/>
            <person name="Drula E."/>
            <person name="Henrissat B."/>
            <person name="Morin E."/>
            <person name="Kohler A."/>
            <person name="Barry K."/>
            <person name="LaButti K."/>
            <person name="Morin E."/>
            <person name="Salamov A."/>
            <person name="Lipzen A."/>
            <person name="Mereny Z."/>
            <person name="Hegedus B."/>
            <person name="Baldrian P."/>
            <person name="Stursova M."/>
            <person name="Weitz H."/>
            <person name="Taylor A."/>
            <person name="Grigoriev I.V."/>
            <person name="Nagy L.G."/>
            <person name="Martin F."/>
            <person name="Kauserud H."/>
        </authorList>
    </citation>
    <scope>NUCLEOTIDE SEQUENCE</scope>
    <source>
        <strain evidence="2">CBHHK002</strain>
    </source>
</reference>
<gene>
    <name evidence="2" type="ORF">DFH08DRAFT_314625</name>
</gene>
<proteinExistence type="predicted"/>
<name>A0AAD6ZNU1_9AGAR</name>
<organism evidence="2 3">
    <name type="scientific">Mycena albidolilacea</name>
    <dbReference type="NCBI Taxonomy" id="1033008"/>
    <lineage>
        <taxon>Eukaryota</taxon>
        <taxon>Fungi</taxon>
        <taxon>Dikarya</taxon>
        <taxon>Basidiomycota</taxon>
        <taxon>Agaricomycotina</taxon>
        <taxon>Agaricomycetes</taxon>
        <taxon>Agaricomycetidae</taxon>
        <taxon>Agaricales</taxon>
        <taxon>Marasmiineae</taxon>
        <taxon>Mycenaceae</taxon>
        <taxon>Mycena</taxon>
    </lineage>
</organism>
<protein>
    <recommendedName>
        <fullName evidence="4">F-box domain-containing protein</fullName>
    </recommendedName>
</protein>
<dbReference type="AlphaFoldDB" id="A0AAD6ZNU1"/>
<dbReference type="Proteomes" id="UP001218218">
    <property type="component" value="Unassembled WGS sequence"/>
</dbReference>
<feature type="coiled-coil region" evidence="1">
    <location>
        <begin position="57"/>
        <end position="84"/>
    </location>
</feature>
<evidence type="ECO:0008006" key="4">
    <source>
        <dbReference type="Google" id="ProtNLM"/>
    </source>
</evidence>
<comment type="caution">
    <text evidence="2">The sequence shown here is derived from an EMBL/GenBank/DDBJ whole genome shotgun (WGS) entry which is preliminary data.</text>
</comment>
<accession>A0AAD6ZNU1</accession>
<evidence type="ECO:0000256" key="1">
    <source>
        <dbReference type="SAM" id="Coils"/>
    </source>
</evidence>
<evidence type="ECO:0000313" key="2">
    <source>
        <dbReference type="EMBL" id="KAJ7330534.1"/>
    </source>
</evidence>
<sequence length="537" mass="60550">MIPQGRNASRRCSHCGGFSTGQNQAEVLTAAGTWHHRLLNTNEPPDDSEVTLIHSVVSDVEEHLARLDDEIAKIQETLNQLERKRSSLSIYRARNKAILSPLRRMPPEVLGEIFSRTLPSITEMWREQACQEYMANNPWVLSHTCSQWRGISLSTPQLWSLVVVNYDQKTCCSIPPIAAQLQRAEKLKIHFFGSGTVDSRPQIQMFQLLLQHASRWEELSLGLTPALLPLFSALPDQLFHLKRSWIVWEGPESQTPVDLLACFDSAHSLVDFGVSDEHCIFPISFPIHRLVRLQLDGPWERQQRVLKLGQNLVEAHIWVDFADSPWPEIGEVIDLPYLQRLHVSDLRVLDYLRASALSGLSLNQRTSDDDIPHIPRHLESFLDRSTCTLRRIHIRGSPAPHKISAILGKFESITELALTIEASDAQEETDLLMSALAVSQAAGSTVVAPQLRFLALGCLDDDGIDFKMYSEHLKLRWEAEECALNSAALVTGGHGPDLATLEDLRALRQEGLELLMVEGVEAKREMNGWCYGTTWFY</sequence>
<keyword evidence="1" id="KW-0175">Coiled coil</keyword>
<keyword evidence="3" id="KW-1185">Reference proteome</keyword>
<evidence type="ECO:0000313" key="3">
    <source>
        <dbReference type="Proteomes" id="UP001218218"/>
    </source>
</evidence>